<evidence type="ECO:0000256" key="3">
    <source>
        <dbReference type="ARBA" id="ARBA00023098"/>
    </source>
</evidence>
<name>A0A642UKS5_DIURU</name>
<feature type="region of interest" description="Disordered" evidence="5">
    <location>
        <begin position="837"/>
        <end position="907"/>
    </location>
</feature>
<evidence type="ECO:0000256" key="5">
    <source>
        <dbReference type="SAM" id="MobiDB-lite"/>
    </source>
</evidence>
<protein>
    <recommendedName>
        <fullName evidence="6">PNPLA domain-containing protein</fullName>
    </recommendedName>
</protein>
<dbReference type="AlphaFoldDB" id="A0A642UKS5"/>
<dbReference type="CDD" id="cd07230">
    <property type="entry name" value="Pat_TGL4-5_like"/>
    <property type="match status" value="1"/>
</dbReference>
<dbReference type="PROSITE" id="PS51635">
    <property type="entry name" value="PNPLA"/>
    <property type="match status" value="1"/>
</dbReference>
<feature type="compositionally biased region" description="Acidic residues" evidence="5">
    <location>
        <begin position="864"/>
        <end position="898"/>
    </location>
</feature>
<dbReference type="GO" id="GO:0004806">
    <property type="term" value="F:triacylglycerol lipase activity"/>
    <property type="evidence" value="ECO:0007669"/>
    <property type="project" value="InterPro"/>
</dbReference>
<gene>
    <name evidence="7" type="ORF">DIURU_003328</name>
</gene>
<dbReference type="OrthoDB" id="10049244at2759"/>
<dbReference type="InterPro" id="IPR050301">
    <property type="entry name" value="NTE"/>
</dbReference>
<comment type="caution">
    <text evidence="4">Lacks conserved residue(s) required for the propagation of feature annotation.</text>
</comment>
<dbReference type="RefSeq" id="XP_034011581.1">
    <property type="nucleotide sequence ID" value="XM_034156078.1"/>
</dbReference>
<feature type="compositionally biased region" description="Polar residues" evidence="5">
    <location>
        <begin position="639"/>
        <end position="666"/>
    </location>
</feature>
<dbReference type="InterPro" id="IPR016035">
    <property type="entry name" value="Acyl_Trfase/lysoPLipase"/>
</dbReference>
<comment type="caution">
    <text evidence="7">The sequence shown here is derived from an EMBL/GenBank/DDBJ whole genome shotgun (WGS) entry which is preliminary data.</text>
</comment>
<dbReference type="GO" id="GO:0016042">
    <property type="term" value="P:lipid catabolic process"/>
    <property type="evidence" value="ECO:0007669"/>
    <property type="project" value="UniProtKB-UniRule"/>
</dbReference>
<keyword evidence="2 4" id="KW-0442">Lipid degradation</keyword>
<keyword evidence="3 4" id="KW-0443">Lipid metabolism</keyword>
<keyword evidence="8" id="KW-1185">Reference proteome</keyword>
<dbReference type="GeneID" id="54781979"/>
<proteinExistence type="predicted"/>
<evidence type="ECO:0000313" key="8">
    <source>
        <dbReference type="Proteomes" id="UP000449547"/>
    </source>
</evidence>
<dbReference type="Pfam" id="PF11815">
    <property type="entry name" value="DUF3336"/>
    <property type="match status" value="1"/>
</dbReference>
<feature type="short sequence motif" description="GXSXG" evidence="4">
    <location>
        <begin position="236"/>
        <end position="240"/>
    </location>
</feature>
<dbReference type="Gene3D" id="3.40.1090.10">
    <property type="entry name" value="Cytosolic phospholipase A2 catalytic domain"/>
    <property type="match status" value="2"/>
</dbReference>
<dbReference type="PANTHER" id="PTHR14226:SF10">
    <property type="entry name" value="TRIACYLGLYCEROL LIPASE 4-RELATED"/>
    <property type="match status" value="1"/>
</dbReference>
<organism evidence="7 8">
    <name type="scientific">Diutina rugosa</name>
    <name type="common">Yeast</name>
    <name type="synonym">Candida rugosa</name>
    <dbReference type="NCBI Taxonomy" id="5481"/>
    <lineage>
        <taxon>Eukaryota</taxon>
        <taxon>Fungi</taxon>
        <taxon>Dikarya</taxon>
        <taxon>Ascomycota</taxon>
        <taxon>Saccharomycotina</taxon>
        <taxon>Pichiomycetes</taxon>
        <taxon>Debaryomycetaceae</taxon>
        <taxon>Diutina</taxon>
    </lineage>
</organism>
<evidence type="ECO:0000256" key="1">
    <source>
        <dbReference type="ARBA" id="ARBA00022801"/>
    </source>
</evidence>
<feature type="region of interest" description="Disordered" evidence="5">
    <location>
        <begin position="570"/>
        <end position="726"/>
    </location>
</feature>
<feature type="domain" description="PNPLA" evidence="6">
    <location>
        <begin position="205"/>
        <end position="410"/>
    </location>
</feature>
<dbReference type="Proteomes" id="UP000449547">
    <property type="component" value="Unassembled WGS sequence"/>
</dbReference>
<accession>A0A642UKS5</accession>
<evidence type="ECO:0000256" key="2">
    <source>
        <dbReference type="ARBA" id="ARBA00022963"/>
    </source>
</evidence>
<dbReference type="InterPro" id="IPR002641">
    <property type="entry name" value="PNPLA_dom"/>
</dbReference>
<feature type="compositionally biased region" description="Polar residues" evidence="5">
    <location>
        <begin position="710"/>
        <end position="719"/>
    </location>
</feature>
<evidence type="ECO:0000259" key="6">
    <source>
        <dbReference type="PROSITE" id="PS51635"/>
    </source>
</evidence>
<dbReference type="VEuPathDB" id="FungiDB:DIURU_003328"/>
<dbReference type="PANTHER" id="PTHR14226">
    <property type="entry name" value="NEUROPATHY TARGET ESTERASE/SWISS CHEESE D.MELANOGASTER"/>
    <property type="match status" value="1"/>
</dbReference>
<dbReference type="SUPFAM" id="SSF52151">
    <property type="entry name" value="FabD/lysophospholipase-like"/>
    <property type="match status" value="1"/>
</dbReference>
<feature type="active site" description="Nucleophile" evidence="4">
    <location>
        <position position="238"/>
    </location>
</feature>
<sequence>MPESSLSVVPFDDSNVIQQFIEKGQKPQPAPTPSVATKLKDAVFHIPGVSRFLPAPDPQKELEQELLAQRKAASSFPEWYSTSLKLDELQGKNEWKFTEESDLYDNELVRRHLEDMRAARESGNTKYLLYLIRTRWVRNLGNMGSIALYRHSFVGTKVLIEEYISECQRCLEYLLSSGASQGDLDDRYLLGMLVQTRKNIGRTALVLSGGSTFGIFHLGVLLALTEANLLPRIISGSSAGSIMASILCCHDQADTIEMLKNITSYRFDIFGDSSHPNPEDSKLRNLLNIVSHFLKYGTFFDTSGLKQTMIHFVGDLTFREAYNRTGKILNISVTPGSIHEQSTLLNYLTAPNCLVWSVVCASCSLPGVFPSTTIYEKNLKTGEIQEWNNDLSSKYVDGSVDNDLPISRLSEMFNVDHIIAVQVNPHVAPVLNLSVSSVGGEIENETSYKLKRFLNNAYDFVASEAIHYFQVLSELDIYKNLSNKAIAVLSQQYIGDITIFPEFKPNDFAQVFTNPTPEFMIDFIIRGAKAAWPKLTVINNHCSVEFALDKAIIELRGRIITSASRLLMAPVDSPTHPHHRHSRSTQGIRGISKNKSYQSLSAEGGNVAARDDIEVQDKPSVVRRNTTSSLSTRKRSRSQQPNKGSIVSNSLRSSPSKFRNGSSMTNLARELSRTAYGEADDGYEEYEPPRSMRHSRSSSSMSKLADRLRSNSPHRTTQRIPYLHNPYYEKSEKTFRLHSDLPSPQGLMTMPSSTRLKNSYIGLNRLKDGSPSPHPVQDQEAFPRGQSGLKLPANRHSFHDMLLASDDDTSIQPYVGEQGVNGGYDFYGSVDMSQEPSKNLRFKESADTDSTSSTDCVQTKDGDGETTGEDTTVGDEDEEKEEEDDFDDSGEEVGDISESDIPRRVMI</sequence>
<keyword evidence="1 4" id="KW-0378">Hydrolase</keyword>
<evidence type="ECO:0000313" key="7">
    <source>
        <dbReference type="EMBL" id="KAA8900958.1"/>
    </source>
</evidence>
<dbReference type="EMBL" id="SWFT01000105">
    <property type="protein sequence ID" value="KAA8900958.1"/>
    <property type="molecule type" value="Genomic_DNA"/>
</dbReference>
<dbReference type="GO" id="GO:0006641">
    <property type="term" value="P:triglyceride metabolic process"/>
    <property type="evidence" value="ECO:0007669"/>
    <property type="project" value="UniProtKB-ARBA"/>
</dbReference>
<feature type="active site" description="Proton acceptor" evidence="4">
    <location>
        <position position="397"/>
    </location>
</feature>
<reference evidence="7 8" key="1">
    <citation type="submission" date="2019-07" db="EMBL/GenBank/DDBJ databases">
        <title>Genome assembly of two rare yeast pathogens: Diutina rugosa and Trichomonascus ciferrii.</title>
        <authorList>
            <person name="Mixao V."/>
            <person name="Saus E."/>
            <person name="Hansen A."/>
            <person name="Lass-Flor C."/>
            <person name="Gabaldon T."/>
        </authorList>
    </citation>
    <scope>NUCLEOTIDE SEQUENCE [LARGE SCALE GENOMIC DNA]</scope>
    <source>
        <strain evidence="7 8">CBS 613</strain>
    </source>
</reference>
<dbReference type="Pfam" id="PF01734">
    <property type="entry name" value="Patatin"/>
    <property type="match status" value="1"/>
</dbReference>
<dbReference type="InterPro" id="IPR021771">
    <property type="entry name" value="Triacylglycerol_lipase_N"/>
</dbReference>
<evidence type="ECO:0000256" key="4">
    <source>
        <dbReference type="PROSITE-ProRule" id="PRU01161"/>
    </source>
</evidence>